<evidence type="ECO:0000313" key="1">
    <source>
        <dbReference type="EMBL" id="MBB6455875.1"/>
    </source>
</evidence>
<accession>A0A841QBW0</accession>
<proteinExistence type="predicted"/>
<reference evidence="1 2" key="1">
    <citation type="submission" date="2020-08" db="EMBL/GenBank/DDBJ databases">
        <title>Genomic Encyclopedia of Type Strains, Phase IV (KMG-IV): sequencing the most valuable type-strain genomes for metagenomic binning, comparative biology and taxonomic classification.</title>
        <authorList>
            <person name="Goeker M."/>
        </authorList>
    </citation>
    <scope>NUCLEOTIDE SEQUENCE [LARGE SCALE GENOMIC DNA]</scope>
    <source>
        <strain evidence="1 2">DSM 4491</strain>
    </source>
</reference>
<evidence type="ECO:0000313" key="2">
    <source>
        <dbReference type="Proteomes" id="UP000578000"/>
    </source>
</evidence>
<gene>
    <name evidence="1" type="ORF">HNR55_000436</name>
</gene>
<comment type="caution">
    <text evidence="1">The sequence shown here is derived from an EMBL/GenBank/DDBJ whole genome shotgun (WGS) entry which is preliminary data.</text>
</comment>
<dbReference type="Proteomes" id="UP000578000">
    <property type="component" value="Unassembled WGS sequence"/>
</dbReference>
<dbReference type="AlphaFoldDB" id="A0A841QBW0"/>
<name>A0A841QBW0_9PROT</name>
<protein>
    <submittedName>
        <fullName evidence="1">Uncharacterized protein</fullName>
    </submittedName>
</protein>
<organism evidence="1 2">
    <name type="scientific">Acetobacter lovaniensis</name>
    <dbReference type="NCBI Taxonomy" id="104100"/>
    <lineage>
        <taxon>Bacteria</taxon>
        <taxon>Pseudomonadati</taxon>
        <taxon>Pseudomonadota</taxon>
        <taxon>Alphaproteobacteria</taxon>
        <taxon>Acetobacterales</taxon>
        <taxon>Acetobacteraceae</taxon>
        <taxon>Acetobacter</taxon>
    </lineage>
</organism>
<dbReference type="EMBL" id="JACHIE010000001">
    <property type="protein sequence ID" value="MBB6455875.1"/>
    <property type="molecule type" value="Genomic_DNA"/>
</dbReference>
<sequence length="86" mass="9685">MGQRACNWHPVPIRYAALWRFFSIMCNAAFGADRRGLRIAGSLWGHNQPFGIGAGGRYWCRGPPTCSERFEQTVQILKFLLRAGSV</sequence>
<keyword evidence="2" id="KW-1185">Reference proteome</keyword>